<evidence type="ECO:0000313" key="3">
    <source>
        <dbReference type="Proteomes" id="UP001157006"/>
    </source>
</evidence>
<dbReference type="PANTHER" id="PTHR11538">
    <property type="entry name" value="PHENYLALANYL-TRNA SYNTHETASE"/>
    <property type="match status" value="1"/>
</dbReference>
<accession>A0AAV0ZCD4</accession>
<protein>
    <recommendedName>
        <fullName evidence="1">25S rRNA (uridine-N(3))-methyltransferase BMT5-like domain-containing protein</fullName>
    </recommendedName>
</protein>
<dbReference type="Pfam" id="PF10354">
    <property type="entry name" value="BMT5-like"/>
    <property type="match status" value="1"/>
</dbReference>
<dbReference type="Proteomes" id="UP001157006">
    <property type="component" value="Chromosome 1S"/>
</dbReference>
<organism evidence="2 3">
    <name type="scientific">Vicia faba</name>
    <name type="common">Broad bean</name>
    <name type="synonym">Faba vulgaris</name>
    <dbReference type="NCBI Taxonomy" id="3906"/>
    <lineage>
        <taxon>Eukaryota</taxon>
        <taxon>Viridiplantae</taxon>
        <taxon>Streptophyta</taxon>
        <taxon>Embryophyta</taxon>
        <taxon>Tracheophyta</taxon>
        <taxon>Spermatophyta</taxon>
        <taxon>Magnoliopsida</taxon>
        <taxon>eudicotyledons</taxon>
        <taxon>Gunneridae</taxon>
        <taxon>Pentapetalae</taxon>
        <taxon>rosids</taxon>
        <taxon>fabids</taxon>
        <taxon>Fabales</taxon>
        <taxon>Fabaceae</taxon>
        <taxon>Papilionoideae</taxon>
        <taxon>50 kb inversion clade</taxon>
        <taxon>NPAAA clade</taxon>
        <taxon>Hologalegina</taxon>
        <taxon>IRL clade</taxon>
        <taxon>Fabeae</taxon>
        <taxon>Vicia</taxon>
    </lineage>
</organism>
<evidence type="ECO:0000259" key="1">
    <source>
        <dbReference type="Pfam" id="PF10354"/>
    </source>
</evidence>
<dbReference type="PANTHER" id="PTHR11538:SF89">
    <property type="entry name" value="PROTEIN, PUTATIVE (DUF2431)-RELATED"/>
    <property type="match status" value="1"/>
</dbReference>
<reference evidence="2 3" key="1">
    <citation type="submission" date="2023-01" db="EMBL/GenBank/DDBJ databases">
        <authorList>
            <person name="Kreplak J."/>
        </authorList>
    </citation>
    <scope>NUCLEOTIDE SEQUENCE [LARGE SCALE GENOMIC DNA]</scope>
</reference>
<dbReference type="GO" id="GO:0005737">
    <property type="term" value="C:cytoplasm"/>
    <property type="evidence" value="ECO:0007669"/>
    <property type="project" value="TreeGrafter"/>
</dbReference>
<dbReference type="EMBL" id="OX451735">
    <property type="protein sequence ID" value="CAI8594933.1"/>
    <property type="molecule type" value="Genomic_DNA"/>
</dbReference>
<dbReference type="GO" id="GO:0070475">
    <property type="term" value="P:rRNA base methylation"/>
    <property type="evidence" value="ECO:0007669"/>
    <property type="project" value="InterPro"/>
</dbReference>
<dbReference type="InterPro" id="IPR019446">
    <property type="entry name" value="BMT5-like"/>
</dbReference>
<proteinExistence type="predicted"/>
<gene>
    <name evidence="2" type="ORF">VFH_I166240</name>
</gene>
<dbReference type="SUPFAM" id="SSF53335">
    <property type="entry name" value="S-adenosyl-L-methionine-dependent methyltransferases"/>
    <property type="match status" value="1"/>
</dbReference>
<evidence type="ECO:0000313" key="2">
    <source>
        <dbReference type="EMBL" id="CAI8594933.1"/>
    </source>
</evidence>
<keyword evidence="3" id="KW-1185">Reference proteome</keyword>
<dbReference type="InterPro" id="IPR029063">
    <property type="entry name" value="SAM-dependent_MTases_sf"/>
</dbReference>
<sequence length="209" mass="23980">MEEKRIMHYCSSDKILLVGEGDFSFSLSLARAFGSAVNMVATSLDSRESLVRKYGSASSKLSKLEVLGCTIFHNVDVENMCQHHYLKNNRFDRIIFNFPHAGFILREIDEMQIRLHRRLVSGFLKSAKEMVYYGGEIHISHKTAHPYSKWDIKGLAKNEELVFIEEVDFQQSDYPGYSNKRGSGLQCDQSFPIGKSSTFKFMRDSFLII</sequence>
<dbReference type="GO" id="GO:0070042">
    <property type="term" value="F:rRNA (uridine-N3-)-methyltransferase activity"/>
    <property type="evidence" value="ECO:0007669"/>
    <property type="project" value="InterPro"/>
</dbReference>
<feature type="domain" description="25S rRNA (uridine-N(3))-methyltransferase BMT5-like" evidence="1">
    <location>
        <begin position="16"/>
        <end position="181"/>
    </location>
</feature>
<name>A0AAV0ZCD4_VICFA</name>
<dbReference type="AlphaFoldDB" id="A0AAV0ZCD4"/>